<feature type="transmembrane region" description="Helical" evidence="2">
    <location>
        <begin position="42"/>
        <end position="59"/>
    </location>
</feature>
<dbReference type="InterPro" id="IPR019692">
    <property type="entry name" value="CFP-6_PH"/>
</dbReference>
<sequence>MSTEPTADPARAVLQVSRAALLGVVVFLVGTGPFVAADTARWGWLVLLPLLAAAWVLRVQTTADADGLAARSTLRTRTIPWSEVDGVRFPRRGWGRAVLRDGSEVWLPGVGFNDLRVLAVVSGGRVPDPFAAAEQARAEREAAAGEGEQPAEEASPPSAPGLTW</sequence>
<keyword evidence="2" id="KW-1133">Transmembrane helix</keyword>
<organism evidence="4 5">
    <name type="scientific">Rhodococcus antarcticus</name>
    <dbReference type="NCBI Taxonomy" id="2987751"/>
    <lineage>
        <taxon>Bacteria</taxon>
        <taxon>Bacillati</taxon>
        <taxon>Actinomycetota</taxon>
        <taxon>Actinomycetes</taxon>
        <taxon>Mycobacteriales</taxon>
        <taxon>Nocardiaceae</taxon>
        <taxon>Rhodococcus</taxon>
    </lineage>
</organism>
<feature type="compositionally biased region" description="Low complexity" evidence="1">
    <location>
        <begin position="144"/>
        <end position="156"/>
    </location>
</feature>
<gene>
    <name evidence="4" type="ORF">RHODO2019_04185</name>
</gene>
<name>A0ABY6P1X9_9NOCA</name>
<evidence type="ECO:0000259" key="3">
    <source>
        <dbReference type="Pfam" id="PF10756"/>
    </source>
</evidence>
<accession>A0ABY6P1X9</accession>
<feature type="domain" description="Low molecular weight protein antigen 6 PH" evidence="3">
    <location>
        <begin position="58"/>
        <end position="128"/>
    </location>
</feature>
<dbReference type="EMBL" id="CP110615">
    <property type="protein sequence ID" value="UZJ25659.1"/>
    <property type="molecule type" value="Genomic_DNA"/>
</dbReference>
<evidence type="ECO:0000256" key="1">
    <source>
        <dbReference type="SAM" id="MobiDB-lite"/>
    </source>
</evidence>
<dbReference type="Pfam" id="PF10756">
    <property type="entry name" value="bPH_6"/>
    <property type="match status" value="1"/>
</dbReference>
<keyword evidence="2" id="KW-0812">Transmembrane</keyword>
<feature type="region of interest" description="Disordered" evidence="1">
    <location>
        <begin position="131"/>
        <end position="164"/>
    </location>
</feature>
<evidence type="ECO:0000313" key="4">
    <source>
        <dbReference type="EMBL" id="UZJ25659.1"/>
    </source>
</evidence>
<evidence type="ECO:0000256" key="2">
    <source>
        <dbReference type="SAM" id="Phobius"/>
    </source>
</evidence>
<keyword evidence="2" id="KW-0472">Membrane</keyword>
<proteinExistence type="predicted"/>
<dbReference type="RefSeq" id="WP_265383763.1">
    <property type="nucleotide sequence ID" value="NZ_CP110615.1"/>
</dbReference>
<feature type="transmembrane region" description="Helical" evidence="2">
    <location>
        <begin position="12"/>
        <end position="36"/>
    </location>
</feature>
<keyword evidence="5" id="KW-1185">Reference proteome</keyword>
<protein>
    <submittedName>
        <fullName evidence="4">PH domain-containing protein</fullName>
    </submittedName>
</protein>
<reference evidence="4" key="1">
    <citation type="submission" date="2022-10" db="EMBL/GenBank/DDBJ databases">
        <title>Rhodococcus sp.75.</title>
        <authorList>
            <person name="Sun M."/>
        </authorList>
    </citation>
    <scope>NUCLEOTIDE SEQUENCE</scope>
    <source>
        <strain evidence="4">75</strain>
    </source>
</reference>
<dbReference type="Proteomes" id="UP001164965">
    <property type="component" value="Chromosome"/>
</dbReference>
<evidence type="ECO:0000313" key="5">
    <source>
        <dbReference type="Proteomes" id="UP001164965"/>
    </source>
</evidence>